<dbReference type="SUPFAM" id="SSF49899">
    <property type="entry name" value="Concanavalin A-like lectins/glucanases"/>
    <property type="match status" value="1"/>
</dbReference>
<reference evidence="2 3" key="1">
    <citation type="submission" date="2019-08" db="EMBL/GenBank/DDBJ databases">
        <authorList>
            <person name="Alioto T."/>
            <person name="Alioto T."/>
            <person name="Gomez Garrido J."/>
        </authorList>
    </citation>
    <scope>NUCLEOTIDE SEQUENCE [LARGE SCALE GENOMIC DNA]</scope>
</reference>
<evidence type="ECO:0000313" key="3">
    <source>
        <dbReference type="Proteomes" id="UP000325440"/>
    </source>
</evidence>
<dbReference type="InterPro" id="IPR013320">
    <property type="entry name" value="ConA-like_dom_sf"/>
</dbReference>
<evidence type="ECO:0000313" key="2">
    <source>
        <dbReference type="EMBL" id="VVC43055.1"/>
    </source>
</evidence>
<evidence type="ECO:0000256" key="1">
    <source>
        <dbReference type="SAM" id="SignalP"/>
    </source>
</evidence>
<sequence length="240" mass="26822">MSNIKLNVILLVKGGRRRGCIKSQRWLFIIGAILCKFAAAAADEELSPECKYSCNEHDLQEAIKVPFEDPQLYFDKGDDGFPAFGIKPGSDIKSPYRLFLPEKLYPEFSIVVNFKLNSTTGGFLFAVVNPSENVVQLGVQTVPSSANRLNVSFLYTDVNKYSSSSSNVLATFSIPWKVRKYYRLGLKVTRKNVQLFGRCLDPQSVEVIRDPMELLFDSASILYIGQAGPLIKGPFDVSKF</sequence>
<keyword evidence="1" id="KW-0732">Signal</keyword>
<organism evidence="2 3">
    <name type="scientific">Cinara cedri</name>
    <dbReference type="NCBI Taxonomy" id="506608"/>
    <lineage>
        <taxon>Eukaryota</taxon>
        <taxon>Metazoa</taxon>
        <taxon>Ecdysozoa</taxon>
        <taxon>Arthropoda</taxon>
        <taxon>Hexapoda</taxon>
        <taxon>Insecta</taxon>
        <taxon>Pterygota</taxon>
        <taxon>Neoptera</taxon>
        <taxon>Paraneoptera</taxon>
        <taxon>Hemiptera</taxon>
        <taxon>Sternorrhyncha</taxon>
        <taxon>Aphidomorpha</taxon>
        <taxon>Aphidoidea</taxon>
        <taxon>Aphididae</taxon>
        <taxon>Lachninae</taxon>
        <taxon>Cinara</taxon>
    </lineage>
</organism>
<keyword evidence="3" id="KW-1185">Reference proteome</keyword>
<feature type="chain" id="PRO_5022679747" evidence="1">
    <location>
        <begin position="43"/>
        <end position="240"/>
    </location>
</feature>
<dbReference type="AlphaFoldDB" id="A0A5E4NKY9"/>
<keyword evidence="2" id="KW-0430">Lectin</keyword>
<dbReference type="Gene3D" id="2.60.120.200">
    <property type="match status" value="1"/>
</dbReference>
<dbReference type="OrthoDB" id="10060752at2759"/>
<proteinExistence type="predicted"/>
<name>A0A5E4NKY9_9HEMI</name>
<dbReference type="EMBL" id="CABPRJ010002367">
    <property type="protein sequence ID" value="VVC43055.1"/>
    <property type="molecule type" value="Genomic_DNA"/>
</dbReference>
<accession>A0A5E4NKY9</accession>
<dbReference type="Proteomes" id="UP000325440">
    <property type="component" value="Unassembled WGS sequence"/>
</dbReference>
<dbReference type="GO" id="GO:0030246">
    <property type="term" value="F:carbohydrate binding"/>
    <property type="evidence" value="ECO:0007669"/>
    <property type="project" value="UniProtKB-KW"/>
</dbReference>
<feature type="signal peptide" evidence="1">
    <location>
        <begin position="1"/>
        <end position="42"/>
    </location>
</feature>
<gene>
    <name evidence="2" type="ORF">CINCED_3A013990</name>
</gene>
<protein>
    <submittedName>
        <fullName evidence="2">Concanavalin A-like lectin/glucanase domain</fullName>
    </submittedName>
</protein>